<protein>
    <submittedName>
        <fullName evidence="1">Uncharacterized protein</fullName>
    </submittedName>
</protein>
<dbReference type="Gramene" id="KOM34363">
    <property type="protein sequence ID" value="KOM34363"/>
    <property type="gene ID" value="LR48_Vigan02g051300"/>
</dbReference>
<gene>
    <name evidence="1" type="ORF">LR48_Vigan02g051300</name>
</gene>
<sequence>MWEPMLYGAYALVYMRIEAYSELLLRVYFCSWECCRNKYILKKTREYASVVTITEAESPHMASVKVTAEAERLAKKQKKTLYCLDSSPNQGSIESEILPRFRGTEAKGH</sequence>
<reference evidence="2" key="1">
    <citation type="journal article" date="2015" name="Proc. Natl. Acad. Sci. U.S.A.">
        <title>Genome sequencing of adzuki bean (Vigna angularis) provides insight into high starch and low fat accumulation and domestication.</title>
        <authorList>
            <person name="Yang K."/>
            <person name="Tian Z."/>
            <person name="Chen C."/>
            <person name="Luo L."/>
            <person name="Zhao B."/>
            <person name="Wang Z."/>
            <person name="Yu L."/>
            <person name="Li Y."/>
            <person name="Sun Y."/>
            <person name="Li W."/>
            <person name="Chen Y."/>
            <person name="Li Y."/>
            <person name="Zhang Y."/>
            <person name="Ai D."/>
            <person name="Zhao J."/>
            <person name="Shang C."/>
            <person name="Ma Y."/>
            <person name="Wu B."/>
            <person name="Wang M."/>
            <person name="Gao L."/>
            <person name="Sun D."/>
            <person name="Zhang P."/>
            <person name="Guo F."/>
            <person name="Wang W."/>
            <person name="Li Y."/>
            <person name="Wang J."/>
            <person name="Varshney R.K."/>
            <person name="Wang J."/>
            <person name="Ling H.Q."/>
            <person name="Wan P."/>
        </authorList>
    </citation>
    <scope>NUCLEOTIDE SEQUENCE</scope>
    <source>
        <strain evidence="2">cv. Jingnong 6</strain>
    </source>
</reference>
<proteinExistence type="predicted"/>
<dbReference type="EMBL" id="CM003372">
    <property type="protein sequence ID" value="KOM34363.1"/>
    <property type="molecule type" value="Genomic_DNA"/>
</dbReference>
<organism evidence="1 2">
    <name type="scientific">Phaseolus angularis</name>
    <name type="common">Azuki bean</name>
    <name type="synonym">Vigna angularis</name>
    <dbReference type="NCBI Taxonomy" id="3914"/>
    <lineage>
        <taxon>Eukaryota</taxon>
        <taxon>Viridiplantae</taxon>
        <taxon>Streptophyta</taxon>
        <taxon>Embryophyta</taxon>
        <taxon>Tracheophyta</taxon>
        <taxon>Spermatophyta</taxon>
        <taxon>Magnoliopsida</taxon>
        <taxon>eudicotyledons</taxon>
        <taxon>Gunneridae</taxon>
        <taxon>Pentapetalae</taxon>
        <taxon>rosids</taxon>
        <taxon>fabids</taxon>
        <taxon>Fabales</taxon>
        <taxon>Fabaceae</taxon>
        <taxon>Papilionoideae</taxon>
        <taxon>50 kb inversion clade</taxon>
        <taxon>NPAAA clade</taxon>
        <taxon>indigoferoid/millettioid clade</taxon>
        <taxon>Phaseoleae</taxon>
        <taxon>Vigna</taxon>
    </lineage>
</organism>
<accession>A0A0L9TUU6</accession>
<name>A0A0L9TUU6_PHAAN</name>
<dbReference type="Proteomes" id="UP000053144">
    <property type="component" value="Chromosome 2"/>
</dbReference>
<evidence type="ECO:0000313" key="2">
    <source>
        <dbReference type="Proteomes" id="UP000053144"/>
    </source>
</evidence>
<dbReference type="AlphaFoldDB" id="A0A0L9TUU6"/>
<evidence type="ECO:0000313" key="1">
    <source>
        <dbReference type="EMBL" id="KOM34363.1"/>
    </source>
</evidence>